<dbReference type="HAMAP" id="MF_00060">
    <property type="entry name" value="SurE"/>
    <property type="match status" value="1"/>
</dbReference>
<evidence type="ECO:0000256" key="2">
    <source>
        <dbReference type="ARBA" id="ARBA00011062"/>
    </source>
</evidence>
<dbReference type="InterPro" id="IPR002828">
    <property type="entry name" value="SurE-like_Pase/nucleotidase"/>
</dbReference>
<keyword evidence="8" id="KW-1185">Reference proteome</keyword>
<dbReference type="GO" id="GO:0000166">
    <property type="term" value="F:nucleotide binding"/>
    <property type="evidence" value="ECO:0007669"/>
    <property type="project" value="UniProtKB-KW"/>
</dbReference>
<dbReference type="SUPFAM" id="SSF64167">
    <property type="entry name" value="SurE-like"/>
    <property type="match status" value="1"/>
</dbReference>
<dbReference type="GO" id="GO:0005737">
    <property type="term" value="C:cytoplasm"/>
    <property type="evidence" value="ECO:0007669"/>
    <property type="project" value="UniProtKB-SubCell"/>
</dbReference>
<dbReference type="RefSeq" id="WP_074693521.1">
    <property type="nucleotide sequence ID" value="NZ_FNOJ01000016.1"/>
</dbReference>
<dbReference type="PANTHER" id="PTHR30457:SF0">
    <property type="entry name" value="PHOSPHATASE, PUTATIVE (AFU_ORTHOLOGUE AFUA_4G01070)-RELATED"/>
    <property type="match status" value="1"/>
</dbReference>
<evidence type="ECO:0000256" key="5">
    <source>
        <dbReference type="HAMAP-Rule" id="MF_00060"/>
    </source>
</evidence>
<dbReference type="STRING" id="89784.SAMN04489725_11668"/>
<dbReference type="AlphaFoldDB" id="A0A1H2WS55"/>
<proteinExistence type="inferred from homology"/>
<dbReference type="Gene3D" id="3.40.1210.10">
    <property type="entry name" value="Survival protein SurE-like phosphatase/nucleotidase"/>
    <property type="match status" value="1"/>
</dbReference>
<comment type="subcellular location">
    <subcellularLocation>
        <location evidence="5">Cytoplasm</location>
    </subcellularLocation>
</comment>
<reference evidence="8" key="1">
    <citation type="submission" date="2016-10" db="EMBL/GenBank/DDBJ databases">
        <authorList>
            <person name="Varghese N."/>
        </authorList>
    </citation>
    <scope>NUCLEOTIDE SEQUENCE [LARGE SCALE GENOMIC DNA]</scope>
    <source>
        <strain evidence="8">DSM 12489</strain>
    </source>
</reference>
<dbReference type="EMBL" id="FNOJ01000016">
    <property type="protein sequence ID" value="SDW83503.1"/>
    <property type="molecule type" value="Genomic_DNA"/>
</dbReference>
<dbReference type="NCBIfam" id="TIGR00087">
    <property type="entry name" value="surE"/>
    <property type="match status" value="1"/>
</dbReference>
<dbReference type="InterPro" id="IPR036523">
    <property type="entry name" value="SurE-like_sf"/>
</dbReference>
<keyword evidence="5" id="KW-0547">Nucleotide-binding</keyword>
<comment type="catalytic activity">
    <reaction evidence="1 5">
        <text>a ribonucleoside 5'-phosphate + H2O = a ribonucleoside + phosphate</text>
        <dbReference type="Rhea" id="RHEA:12484"/>
        <dbReference type="ChEBI" id="CHEBI:15377"/>
        <dbReference type="ChEBI" id="CHEBI:18254"/>
        <dbReference type="ChEBI" id="CHEBI:43474"/>
        <dbReference type="ChEBI" id="CHEBI:58043"/>
        <dbReference type="EC" id="3.1.3.5"/>
    </reaction>
</comment>
<evidence type="ECO:0000313" key="8">
    <source>
        <dbReference type="Proteomes" id="UP000182589"/>
    </source>
</evidence>
<comment type="function">
    <text evidence="5">Nucleotidase that shows phosphatase activity on nucleoside 5'-monophosphates.</text>
</comment>
<evidence type="ECO:0000259" key="6">
    <source>
        <dbReference type="Pfam" id="PF01975"/>
    </source>
</evidence>
<feature type="domain" description="Survival protein SurE-like phosphatase/nucleotidase" evidence="6">
    <location>
        <begin position="3"/>
        <end position="190"/>
    </location>
</feature>
<evidence type="ECO:0000256" key="4">
    <source>
        <dbReference type="ARBA" id="ARBA00022801"/>
    </source>
</evidence>
<gene>
    <name evidence="5" type="primary">surE</name>
    <name evidence="7" type="ORF">SAMN04489725_11668</name>
</gene>
<dbReference type="GO" id="GO:0046872">
    <property type="term" value="F:metal ion binding"/>
    <property type="evidence" value="ECO:0007669"/>
    <property type="project" value="UniProtKB-UniRule"/>
</dbReference>
<protein>
    <recommendedName>
        <fullName evidence="5">5'-nucleotidase SurE</fullName>
        <ecNumber evidence="5">3.1.3.5</ecNumber>
    </recommendedName>
    <alternativeName>
        <fullName evidence="5">Nucleoside 5'-monophosphate phosphohydrolase</fullName>
    </alternativeName>
</protein>
<keyword evidence="5" id="KW-0963">Cytoplasm</keyword>
<comment type="cofactor">
    <cofactor evidence="5">
        <name>a divalent metal cation</name>
        <dbReference type="ChEBI" id="CHEBI:60240"/>
    </cofactor>
    <text evidence="5">Binds 1 divalent metal cation per subunit.</text>
</comment>
<keyword evidence="4 5" id="KW-0378">Hydrolase</keyword>
<feature type="binding site" evidence="5">
    <location>
        <position position="96"/>
    </location>
    <ligand>
        <name>a divalent metal cation</name>
        <dbReference type="ChEBI" id="CHEBI:60240"/>
    </ligand>
</feature>
<evidence type="ECO:0000256" key="1">
    <source>
        <dbReference type="ARBA" id="ARBA00000815"/>
    </source>
</evidence>
<name>A0A1H2WS55_9BACL</name>
<sequence>MRILISNDDGVEAQGLAALTQVAAQFGEVFVVAPDRQRSASSHGISLHRRLRVEKAQVAGAKAAYAVSGTPVDCCKWALATIHPETPFDLVLSGINAGANLATDVLYSGTVAIAGEAALQGVKAIALSHVGPPFDFAAAAQASAEVVRMLMPVVFPADTFISVNIPYAGEGKVWRQEDVIWTKLGVRRYHDVFTPELDADGEQVYRYGGDIIDEIGKGLVDLGVVRSGRISLTPLRYRFTDESFLAEWTNEI</sequence>
<keyword evidence="3 5" id="KW-0479">Metal-binding</keyword>
<feature type="binding site" evidence="5">
    <location>
        <position position="9"/>
    </location>
    <ligand>
        <name>a divalent metal cation</name>
        <dbReference type="ChEBI" id="CHEBI:60240"/>
    </ligand>
</feature>
<feature type="binding site" evidence="5">
    <location>
        <position position="39"/>
    </location>
    <ligand>
        <name>a divalent metal cation</name>
        <dbReference type="ChEBI" id="CHEBI:60240"/>
    </ligand>
</feature>
<organism evidence="7 8">
    <name type="scientific">Alicyclobacillus hesperidum</name>
    <dbReference type="NCBI Taxonomy" id="89784"/>
    <lineage>
        <taxon>Bacteria</taxon>
        <taxon>Bacillati</taxon>
        <taxon>Bacillota</taxon>
        <taxon>Bacilli</taxon>
        <taxon>Bacillales</taxon>
        <taxon>Alicyclobacillaceae</taxon>
        <taxon>Alicyclobacillus</taxon>
    </lineage>
</organism>
<dbReference type="Pfam" id="PF01975">
    <property type="entry name" value="SurE"/>
    <property type="match status" value="1"/>
</dbReference>
<dbReference type="PANTHER" id="PTHR30457">
    <property type="entry name" value="5'-NUCLEOTIDASE SURE"/>
    <property type="match status" value="1"/>
</dbReference>
<evidence type="ECO:0000256" key="3">
    <source>
        <dbReference type="ARBA" id="ARBA00022723"/>
    </source>
</evidence>
<feature type="binding site" evidence="5">
    <location>
        <position position="8"/>
    </location>
    <ligand>
        <name>a divalent metal cation</name>
        <dbReference type="ChEBI" id="CHEBI:60240"/>
    </ligand>
</feature>
<evidence type="ECO:0000313" key="7">
    <source>
        <dbReference type="EMBL" id="SDW83503.1"/>
    </source>
</evidence>
<dbReference type="Proteomes" id="UP000182589">
    <property type="component" value="Unassembled WGS sequence"/>
</dbReference>
<dbReference type="EC" id="3.1.3.5" evidence="5"/>
<dbReference type="GO" id="GO:0008253">
    <property type="term" value="F:5'-nucleotidase activity"/>
    <property type="evidence" value="ECO:0007669"/>
    <property type="project" value="UniProtKB-UniRule"/>
</dbReference>
<dbReference type="InterPro" id="IPR030048">
    <property type="entry name" value="SurE"/>
</dbReference>
<accession>A0A1H2WS55</accession>
<comment type="similarity">
    <text evidence="2 5">Belongs to the SurE nucleotidase family.</text>
</comment>